<evidence type="ECO:0000313" key="2">
    <source>
        <dbReference type="Proteomes" id="UP000004478"/>
    </source>
</evidence>
<proteinExistence type="predicted"/>
<sequence>MIRPLSTPRRTQGSGVANLWYRTHGIEGFDFSRNERNGIRNERNVGFTYI</sequence>
<name>K1L8J0_CECL9</name>
<accession>K1L8J0</accession>
<dbReference type="EMBL" id="AMGM01000050">
    <property type="protein sequence ID" value="EKB48512.1"/>
    <property type="molecule type" value="Genomic_DNA"/>
</dbReference>
<dbReference type="AlphaFoldDB" id="K1L8J0"/>
<evidence type="ECO:0000313" key="1">
    <source>
        <dbReference type="EMBL" id="EKB48512.1"/>
    </source>
</evidence>
<reference evidence="1 2" key="1">
    <citation type="journal article" date="2012" name="J. Bacteriol.">
        <title>Draft Genome Sequence of Cecembia lonarensis Strain LW9T, Isolated from Lonar Lake, a Haloalkaline Lake in India.</title>
        <authorList>
            <person name="Shivaji S."/>
            <person name="Ara S."/>
            <person name="Singh A."/>
            <person name="Pinnaka A.K."/>
        </authorList>
    </citation>
    <scope>NUCLEOTIDE SEQUENCE [LARGE SCALE GENOMIC DNA]</scope>
    <source>
        <strain evidence="1 2">LW9</strain>
    </source>
</reference>
<dbReference type="Proteomes" id="UP000004478">
    <property type="component" value="Unassembled WGS sequence"/>
</dbReference>
<gene>
    <name evidence="1" type="ORF">B879_02853</name>
</gene>
<organism evidence="1 2">
    <name type="scientific">Cecembia lonarensis (strain CCUG 58316 / KCTC 22772 / LW9)</name>
    <dbReference type="NCBI Taxonomy" id="1225176"/>
    <lineage>
        <taxon>Bacteria</taxon>
        <taxon>Pseudomonadati</taxon>
        <taxon>Bacteroidota</taxon>
        <taxon>Cytophagia</taxon>
        <taxon>Cytophagales</taxon>
        <taxon>Cyclobacteriaceae</taxon>
        <taxon>Cecembia</taxon>
    </lineage>
</organism>
<keyword evidence="2" id="KW-1185">Reference proteome</keyword>
<protein>
    <submittedName>
        <fullName evidence="1">Uncharacterized protein</fullName>
    </submittedName>
</protein>
<comment type="caution">
    <text evidence="1">The sequence shown here is derived from an EMBL/GenBank/DDBJ whole genome shotgun (WGS) entry which is preliminary data.</text>
</comment>